<name>A0A9D2BQK7_9BACT</name>
<accession>A0A9D2BQK7</accession>
<comment type="caution">
    <text evidence="7">The sequence shown here is derived from an EMBL/GenBank/DDBJ whole genome shotgun (WGS) entry which is preliminary data.</text>
</comment>
<sequence>MIDYYEAIDLLKGMIARPSFSREEEAVADFLQASWEKEGHKVFRKGNNLWIIAPGFDFGKPTLLLNSHIDTVKPASGWTRDPFAPEETEEDRLYGLGSNDAGASVVSLYAAFCALSGQEQPYNLIFLASCEEEVSGRNGIESALSELPPIAFAVVGEPTGMRPAIAEKGLMVLDCVATGKAGHAARNEGINAITLAMKDIEWFSTYQFPEQSDLLGPVKMTVTIIHAGTQHNVVPDKCEFTVDIRSNEFYSNERLYDIIREHVGCEVKARSFRLSSSRTDREHPFVQRALMMGKEPFGSPTLSDQALMRFPSVKIGPGDSARSHSADEYIETMEIREAIDTYIRLLNGLRL</sequence>
<feature type="domain" description="Peptidase M20 dimerisation" evidence="6">
    <location>
        <begin position="165"/>
        <end position="263"/>
    </location>
</feature>
<dbReference type="InterPro" id="IPR011650">
    <property type="entry name" value="Peptidase_M20_dimer"/>
</dbReference>
<dbReference type="GO" id="GO:0006526">
    <property type="term" value="P:L-arginine biosynthetic process"/>
    <property type="evidence" value="ECO:0007669"/>
    <property type="project" value="TreeGrafter"/>
</dbReference>
<dbReference type="CDD" id="cd05651">
    <property type="entry name" value="M20_ArgE_DapE-like"/>
    <property type="match status" value="1"/>
</dbReference>
<evidence type="ECO:0000256" key="5">
    <source>
        <dbReference type="ARBA" id="ARBA00023285"/>
    </source>
</evidence>
<dbReference type="InterPro" id="IPR050072">
    <property type="entry name" value="Peptidase_M20A"/>
</dbReference>
<dbReference type="Gene3D" id="3.40.630.10">
    <property type="entry name" value="Zn peptidases"/>
    <property type="match status" value="1"/>
</dbReference>
<comment type="cofactor">
    <cofactor evidence="1">
        <name>Zn(2+)</name>
        <dbReference type="ChEBI" id="CHEBI:29105"/>
    </cofactor>
</comment>
<evidence type="ECO:0000256" key="3">
    <source>
        <dbReference type="ARBA" id="ARBA00022801"/>
    </source>
</evidence>
<evidence type="ECO:0000259" key="6">
    <source>
        <dbReference type="Pfam" id="PF07687"/>
    </source>
</evidence>
<evidence type="ECO:0000313" key="7">
    <source>
        <dbReference type="EMBL" id="HIX86231.1"/>
    </source>
</evidence>
<gene>
    <name evidence="7" type="ORF">H9848_06445</name>
</gene>
<dbReference type="SUPFAM" id="SSF55031">
    <property type="entry name" value="Bacterial exopeptidase dimerisation domain"/>
    <property type="match status" value="1"/>
</dbReference>
<dbReference type="Proteomes" id="UP000823847">
    <property type="component" value="Unassembled WGS sequence"/>
</dbReference>
<dbReference type="InterPro" id="IPR036264">
    <property type="entry name" value="Bact_exopeptidase_dim_dom"/>
</dbReference>
<dbReference type="GO" id="GO:0046872">
    <property type="term" value="F:metal ion binding"/>
    <property type="evidence" value="ECO:0007669"/>
    <property type="project" value="UniProtKB-KW"/>
</dbReference>
<reference evidence="7" key="2">
    <citation type="submission" date="2021-04" db="EMBL/GenBank/DDBJ databases">
        <authorList>
            <person name="Gilroy R."/>
        </authorList>
    </citation>
    <scope>NUCLEOTIDE SEQUENCE</scope>
    <source>
        <strain evidence="7">ChiHecec2B26-12326</strain>
    </source>
</reference>
<dbReference type="GO" id="GO:0008777">
    <property type="term" value="F:acetylornithine deacetylase activity"/>
    <property type="evidence" value="ECO:0007669"/>
    <property type="project" value="TreeGrafter"/>
</dbReference>
<dbReference type="InterPro" id="IPR002933">
    <property type="entry name" value="Peptidase_M20"/>
</dbReference>
<dbReference type="AlphaFoldDB" id="A0A9D2BQK7"/>
<keyword evidence="5" id="KW-0170">Cobalt</keyword>
<evidence type="ECO:0000256" key="1">
    <source>
        <dbReference type="ARBA" id="ARBA00001947"/>
    </source>
</evidence>
<dbReference type="Pfam" id="PF01546">
    <property type="entry name" value="Peptidase_M20"/>
    <property type="match status" value="1"/>
</dbReference>
<dbReference type="Pfam" id="PF07687">
    <property type="entry name" value="M20_dimer"/>
    <property type="match status" value="1"/>
</dbReference>
<evidence type="ECO:0000313" key="8">
    <source>
        <dbReference type="Proteomes" id="UP000823847"/>
    </source>
</evidence>
<keyword evidence="2" id="KW-0479">Metal-binding</keyword>
<keyword evidence="4" id="KW-0862">Zinc</keyword>
<dbReference type="Gene3D" id="3.30.70.360">
    <property type="match status" value="1"/>
</dbReference>
<dbReference type="SUPFAM" id="SSF53187">
    <property type="entry name" value="Zn-dependent exopeptidases"/>
    <property type="match status" value="1"/>
</dbReference>
<proteinExistence type="predicted"/>
<evidence type="ECO:0000256" key="2">
    <source>
        <dbReference type="ARBA" id="ARBA00022723"/>
    </source>
</evidence>
<dbReference type="PANTHER" id="PTHR43808">
    <property type="entry name" value="ACETYLORNITHINE DEACETYLASE"/>
    <property type="match status" value="1"/>
</dbReference>
<reference evidence="7" key="1">
    <citation type="journal article" date="2021" name="PeerJ">
        <title>Extensive microbial diversity within the chicken gut microbiome revealed by metagenomics and culture.</title>
        <authorList>
            <person name="Gilroy R."/>
            <person name="Ravi A."/>
            <person name="Getino M."/>
            <person name="Pursley I."/>
            <person name="Horton D.L."/>
            <person name="Alikhan N.F."/>
            <person name="Baker D."/>
            <person name="Gharbi K."/>
            <person name="Hall N."/>
            <person name="Watson M."/>
            <person name="Adriaenssens E.M."/>
            <person name="Foster-Nyarko E."/>
            <person name="Jarju S."/>
            <person name="Secka A."/>
            <person name="Antonio M."/>
            <person name="Oren A."/>
            <person name="Chaudhuri R.R."/>
            <person name="La Ragione R."/>
            <person name="Hildebrand F."/>
            <person name="Pallen M.J."/>
        </authorList>
    </citation>
    <scope>NUCLEOTIDE SEQUENCE</scope>
    <source>
        <strain evidence="7">ChiHecec2B26-12326</strain>
    </source>
</reference>
<keyword evidence="3" id="KW-0378">Hydrolase</keyword>
<dbReference type="InterPro" id="IPR001261">
    <property type="entry name" value="ArgE/DapE_CS"/>
</dbReference>
<dbReference type="EMBL" id="DXEN01000050">
    <property type="protein sequence ID" value="HIX86231.1"/>
    <property type="molecule type" value="Genomic_DNA"/>
</dbReference>
<evidence type="ECO:0000256" key="4">
    <source>
        <dbReference type="ARBA" id="ARBA00022833"/>
    </source>
</evidence>
<organism evidence="7 8">
    <name type="scientific">Candidatus Parabacteroides intestinigallinarum</name>
    <dbReference type="NCBI Taxonomy" id="2838722"/>
    <lineage>
        <taxon>Bacteria</taxon>
        <taxon>Pseudomonadati</taxon>
        <taxon>Bacteroidota</taxon>
        <taxon>Bacteroidia</taxon>
        <taxon>Bacteroidales</taxon>
        <taxon>Tannerellaceae</taxon>
        <taxon>Parabacteroides</taxon>
    </lineage>
</organism>
<dbReference type="PROSITE" id="PS00758">
    <property type="entry name" value="ARGE_DAPE_CPG2_1"/>
    <property type="match status" value="1"/>
</dbReference>
<protein>
    <submittedName>
        <fullName evidence="7">M20 family metallo-hydrolase</fullName>
    </submittedName>
</protein>
<dbReference type="PANTHER" id="PTHR43808:SF31">
    <property type="entry name" value="N-ACETYL-L-CITRULLINE DEACETYLASE"/>
    <property type="match status" value="1"/>
</dbReference>